<evidence type="ECO:0000313" key="1">
    <source>
        <dbReference type="EMBL" id="ORY11138.1"/>
    </source>
</evidence>
<sequence>MLIFLEAIASQISTGMKNGPTCIIIMSLAIDTRQIDALGLPVHTEVGAITATQDPILIFRAITRTTRSLFPINMSMLMIYGVKETQIQVLVARRIIWMTLQLVKVQIPNTIPMEAELGCTFTCRMATDFGRTLLIFPIDVIAVHNLIIPDHIPEIADIMGPVGRV</sequence>
<reference evidence="1 2" key="1">
    <citation type="submission" date="2016-07" db="EMBL/GenBank/DDBJ databases">
        <title>Pervasive Adenine N6-methylation of Active Genes in Fungi.</title>
        <authorList>
            <consortium name="DOE Joint Genome Institute"/>
            <person name="Mondo S.J."/>
            <person name="Dannebaum R.O."/>
            <person name="Kuo R.C."/>
            <person name="Labutti K."/>
            <person name="Haridas S."/>
            <person name="Kuo A."/>
            <person name="Salamov A."/>
            <person name="Ahrendt S.R."/>
            <person name="Lipzen A."/>
            <person name="Sullivan W."/>
            <person name="Andreopoulos W.B."/>
            <person name="Clum A."/>
            <person name="Lindquist E."/>
            <person name="Daum C."/>
            <person name="Ramamoorthy G.K."/>
            <person name="Gryganskyi A."/>
            <person name="Culley D."/>
            <person name="Magnuson J.K."/>
            <person name="James T.Y."/>
            <person name="O'Malley M.A."/>
            <person name="Stajich J.E."/>
            <person name="Spatafora J.W."/>
            <person name="Visel A."/>
            <person name="Grigoriev I.V."/>
        </authorList>
    </citation>
    <scope>NUCLEOTIDE SEQUENCE [LARGE SCALE GENOMIC DNA]</scope>
    <source>
        <strain evidence="1 2">CBS 115471</strain>
    </source>
</reference>
<dbReference type="EMBL" id="MCFA01000064">
    <property type="protein sequence ID" value="ORY11138.1"/>
    <property type="molecule type" value="Genomic_DNA"/>
</dbReference>
<organism evidence="1 2">
    <name type="scientific">Clohesyomyces aquaticus</name>
    <dbReference type="NCBI Taxonomy" id="1231657"/>
    <lineage>
        <taxon>Eukaryota</taxon>
        <taxon>Fungi</taxon>
        <taxon>Dikarya</taxon>
        <taxon>Ascomycota</taxon>
        <taxon>Pezizomycotina</taxon>
        <taxon>Dothideomycetes</taxon>
        <taxon>Pleosporomycetidae</taxon>
        <taxon>Pleosporales</taxon>
        <taxon>Lindgomycetaceae</taxon>
        <taxon>Clohesyomyces</taxon>
    </lineage>
</organism>
<comment type="caution">
    <text evidence="1">The sequence shown here is derived from an EMBL/GenBank/DDBJ whole genome shotgun (WGS) entry which is preliminary data.</text>
</comment>
<dbReference type="AlphaFoldDB" id="A0A1Y1ZLL7"/>
<accession>A0A1Y1ZLL7</accession>
<name>A0A1Y1ZLL7_9PLEO</name>
<protein>
    <submittedName>
        <fullName evidence="1">Uncharacterized protein</fullName>
    </submittedName>
</protein>
<keyword evidence="2" id="KW-1185">Reference proteome</keyword>
<proteinExistence type="predicted"/>
<gene>
    <name evidence="1" type="ORF">BCR34DRAFT_333453</name>
</gene>
<dbReference type="Proteomes" id="UP000193144">
    <property type="component" value="Unassembled WGS sequence"/>
</dbReference>
<evidence type="ECO:0000313" key="2">
    <source>
        <dbReference type="Proteomes" id="UP000193144"/>
    </source>
</evidence>